<dbReference type="InterPro" id="IPR002347">
    <property type="entry name" value="SDR_fam"/>
</dbReference>
<name>A0A9D8PP58_9DELT</name>
<dbReference type="AlphaFoldDB" id="A0A9D8PP58"/>
<organism evidence="4 5">
    <name type="scientific">Candidatus Zymogenus saltonus</name>
    <dbReference type="NCBI Taxonomy" id="2844893"/>
    <lineage>
        <taxon>Bacteria</taxon>
        <taxon>Deltaproteobacteria</taxon>
        <taxon>Candidatus Zymogenia</taxon>
        <taxon>Candidatus Zymogeniales</taxon>
        <taxon>Candidatus Zymogenaceae</taxon>
        <taxon>Candidatus Zymogenus</taxon>
    </lineage>
</organism>
<evidence type="ECO:0000256" key="1">
    <source>
        <dbReference type="ARBA" id="ARBA00006484"/>
    </source>
</evidence>
<accession>A0A9D8PP58</accession>
<dbReference type="PANTHER" id="PTHR44196:SF2">
    <property type="entry name" value="SHORT-CHAIN DEHYDROGENASE-RELATED"/>
    <property type="match status" value="1"/>
</dbReference>
<dbReference type="CDD" id="cd05233">
    <property type="entry name" value="SDR_c"/>
    <property type="match status" value="1"/>
</dbReference>
<proteinExistence type="inferred from homology"/>
<evidence type="ECO:0000256" key="2">
    <source>
        <dbReference type="ARBA" id="ARBA00023002"/>
    </source>
</evidence>
<protein>
    <submittedName>
        <fullName evidence="4">SDR family NAD(P)-dependent oxidoreductase</fullName>
    </submittedName>
</protein>
<dbReference type="PROSITE" id="PS00061">
    <property type="entry name" value="ADH_SHORT"/>
    <property type="match status" value="1"/>
</dbReference>
<dbReference type="PRINTS" id="PR00081">
    <property type="entry name" value="GDHRDH"/>
</dbReference>
<dbReference type="Pfam" id="PF00106">
    <property type="entry name" value="adh_short"/>
    <property type="match status" value="1"/>
</dbReference>
<dbReference type="SUPFAM" id="SSF51735">
    <property type="entry name" value="NAD(P)-binding Rossmann-fold domains"/>
    <property type="match status" value="1"/>
</dbReference>
<keyword evidence="2" id="KW-0560">Oxidoreductase</keyword>
<dbReference type="PRINTS" id="PR00080">
    <property type="entry name" value="SDRFAMILY"/>
</dbReference>
<sequence>MKKHDFNGKKVLITGASSGIGRALAEQFAVKGANLAVTALPSEKKILEDFEKELKGKYGIEVWTFTTDLTEKGAPEKLHKDVKAEVGEVYALVNNAGTLCYGKSWEIDWELQMKVFTLNLYVPMRLSYLFVNDMVKRGSGVVFNTCSVSSFQPVPFKNMYGMTKAGLLSWSRGMRVELKGTGVTVCTLNPPYADTALLRHEGIPKKIRAYWITGLVTPEWVAKKAIKAFEKGKFLYVPGIYAKFIHLVLIKFSPRRFVDFCFYHLLKGKKGGEVF</sequence>
<dbReference type="GO" id="GO:0016020">
    <property type="term" value="C:membrane"/>
    <property type="evidence" value="ECO:0007669"/>
    <property type="project" value="TreeGrafter"/>
</dbReference>
<reference evidence="4" key="1">
    <citation type="journal article" date="2021" name="Environ. Microbiol.">
        <title>Genomic characterization of three novel Desulfobacterota classes expand the metabolic and phylogenetic diversity of the phylum.</title>
        <authorList>
            <person name="Murphy C.L."/>
            <person name="Biggerstaff J."/>
            <person name="Eichhorn A."/>
            <person name="Ewing E."/>
            <person name="Shahan R."/>
            <person name="Soriano D."/>
            <person name="Stewart S."/>
            <person name="VanMol K."/>
            <person name="Walker R."/>
            <person name="Walters P."/>
            <person name="Elshahed M.S."/>
            <person name="Youssef N.H."/>
        </authorList>
    </citation>
    <scope>NUCLEOTIDE SEQUENCE</scope>
    <source>
        <strain evidence="4">Zod_Metabat.24</strain>
    </source>
</reference>
<dbReference type="EMBL" id="JAFGIX010000026">
    <property type="protein sequence ID" value="MBN1572615.1"/>
    <property type="molecule type" value="Genomic_DNA"/>
</dbReference>
<comment type="similarity">
    <text evidence="1 3">Belongs to the short-chain dehydrogenases/reductases (SDR) family.</text>
</comment>
<evidence type="ECO:0000313" key="5">
    <source>
        <dbReference type="Proteomes" id="UP000809273"/>
    </source>
</evidence>
<evidence type="ECO:0000313" key="4">
    <source>
        <dbReference type="EMBL" id="MBN1572615.1"/>
    </source>
</evidence>
<dbReference type="InterPro" id="IPR020904">
    <property type="entry name" value="Sc_DH/Rdtase_CS"/>
</dbReference>
<dbReference type="Gene3D" id="3.40.50.720">
    <property type="entry name" value="NAD(P)-binding Rossmann-like Domain"/>
    <property type="match status" value="1"/>
</dbReference>
<dbReference type="PANTHER" id="PTHR44196">
    <property type="entry name" value="DEHYDROGENASE/REDUCTASE SDR FAMILY MEMBER 7B"/>
    <property type="match status" value="1"/>
</dbReference>
<dbReference type="GO" id="GO:0016491">
    <property type="term" value="F:oxidoreductase activity"/>
    <property type="evidence" value="ECO:0007669"/>
    <property type="project" value="UniProtKB-KW"/>
</dbReference>
<dbReference type="InterPro" id="IPR036291">
    <property type="entry name" value="NAD(P)-bd_dom_sf"/>
</dbReference>
<dbReference type="Proteomes" id="UP000809273">
    <property type="component" value="Unassembled WGS sequence"/>
</dbReference>
<comment type="caution">
    <text evidence="4">The sequence shown here is derived from an EMBL/GenBank/DDBJ whole genome shotgun (WGS) entry which is preliminary data.</text>
</comment>
<evidence type="ECO:0000256" key="3">
    <source>
        <dbReference type="RuleBase" id="RU000363"/>
    </source>
</evidence>
<reference evidence="4" key="2">
    <citation type="submission" date="2021-01" db="EMBL/GenBank/DDBJ databases">
        <authorList>
            <person name="Hahn C.R."/>
            <person name="Youssef N.H."/>
            <person name="Elshahed M."/>
        </authorList>
    </citation>
    <scope>NUCLEOTIDE SEQUENCE</scope>
    <source>
        <strain evidence="4">Zod_Metabat.24</strain>
    </source>
</reference>
<gene>
    <name evidence="4" type="ORF">JW984_05390</name>
</gene>